<dbReference type="InterPro" id="IPR054733">
    <property type="entry name" value="PqqF_C_3"/>
</dbReference>
<accession>A0A078LSL9</accession>
<comment type="similarity">
    <text evidence="3 13">Belongs to the peptidase M16 family.</text>
</comment>
<evidence type="ECO:0000256" key="3">
    <source>
        <dbReference type="ARBA" id="ARBA00007261"/>
    </source>
</evidence>
<evidence type="ECO:0000256" key="1">
    <source>
        <dbReference type="ARBA" id="ARBA00001947"/>
    </source>
</evidence>
<proteinExistence type="inferred from homology"/>
<keyword evidence="19" id="KW-1185">Reference proteome</keyword>
<sequence>MPVPADSFQRPPQIRLSSGLRVRLLCLPESAQAAVLVRVHAGAHDAPAAYPGLAHFLEHLLFLGSRNYPVEQSLMPFVQACGGQLNASTRERHTDYFFQVPADHHQEGLLRLVDMLARPLLDPDAQLREREVLHAEYRARAEDVETLCDAALGRVIGEEHPFGAFHAGNRETLPVEQESFQLALRGYHQRFYCTGQIELLLAGPQTEDELLQLARLAEDSLGVGPEICNRDAPPLKQPQETWLRLQLDKAAPRLLLAWALEGITEHGQPALDYLASWIASEAPESLLSRLRNQGLCQSLKLRMPYSYAGQGVVVIEATLTEQGLKQRAQVIDALMDWLGFFSTDIRWQAGREHYSCVIRRRLQVAEPLARLRYWVEPQAWGEDSDESAVHGALASIIGQLLATRPVVLTCDATPRDSIETAGFPLRLSFEAPERAEAHAWHWQPPKANPWLRAGPRGKAVARQPTLDWLGPEDAAGRATLYLHWRFMPDRATAGYGQALQHALQTQVWAAGEAGVELRFEDQGHGWLLSLYGIAEAIPLILQDLGALLARPPQASLAQGHQLAERAFRLEGDQMLLRQLLALLPQVFNDSTASATQAPLKQTGLEQQWSKSERQAMAVGFAADLSGPLQEAITALPGMAAAVRSGPKVSSESRRWLQVGSGDEGETAFLLFCPLPAPGDCSTEASWRVLGRLLEHAFFRRLRSELQLGYAVFSRFTCVAGQGGMLFAVQSPTASAAEILGHIESFLEGFALQLTSQAAQIEEAARELSVRHVATNDLRAYAEQSLQSWLAGHDAGHQTRVAQAMATLEIAQVLAALEALRHGSGGWRVLTNAASPQGWQTPAKGLRLTT</sequence>
<keyword evidence="8" id="KW-0862">Zinc</keyword>
<evidence type="ECO:0000256" key="12">
    <source>
        <dbReference type="ARBA" id="ARBA00030977"/>
    </source>
</evidence>
<gene>
    <name evidence="18" type="primary">pqqF</name>
    <name evidence="18" type="ORF">BN1079_00640</name>
</gene>
<evidence type="ECO:0000256" key="10">
    <source>
        <dbReference type="ARBA" id="ARBA00023049"/>
    </source>
</evidence>
<dbReference type="PANTHER" id="PTHR43690:SF18">
    <property type="entry name" value="INSULIN-DEGRADING ENZYME-RELATED"/>
    <property type="match status" value="1"/>
</dbReference>
<dbReference type="Pfam" id="PF05193">
    <property type="entry name" value="Peptidase_M16_C"/>
    <property type="match status" value="1"/>
</dbReference>
<comment type="pathway">
    <text evidence="2">Cofactor biosynthesis; pyrroloquinoline quinone biosynthesis.</text>
</comment>
<dbReference type="RefSeq" id="WP_037022215.1">
    <property type="nucleotide sequence ID" value="NZ_CCSF01000001.1"/>
</dbReference>
<evidence type="ECO:0000256" key="13">
    <source>
        <dbReference type="RuleBase" id="RU004447"/>
    </source>
</evidence>
<dbReference type="OrthoDB" id="9811314at2"/>
<keyword evidence="6" id="KW-0479">Metal-binding</keyword>
<evidence type="ECO:0000256" key="8">
    <source>
        <dbReference type="ARBA" id="ARBA00022833"/>
    </source>
</evidence>
<dbReference type="NCBIfam" id="TIGR02110">
    <property type="entry name" value="PQQ_syn_pqqF"/>
    <property type="match status" value="1"/>
</dbReference>
<evidence type="ECO:0000256" key="11">
    <source>
        <dbReference type="ARBA" id="ARBA00024932"/>
    </source>
</evidence>
<name>A0A078LSL9_9PSED</name>
<evidence type="ECO:0000259" key="15">
    <source>
        <dbReference type="Pfam" id="PF05193"/>
    </source>
</evidence>
<dbReference type="Pfam" id="PF22455">
    <property type="entry name" value="PqqF_C_3"/>
    <property type="match status" value="1"/>
</dbReference>
<reference evidence="18 19" key="1">
    <citation type="submission" date="2014-07" db="EMBL/GenBank/DDBJ databases">
        <authorList>
            <person name="Urmite Genomes Urmite Genomes"/>
        </authorList>
    </citation>
    <scope>NUCLEOTIDE SEQUENCE [LARGE SCALE GENOMIC DNA]</scope>
    <source>
        <strain evidence="18 19">20_BN</strain>
    </source>
</reference>
<dbReference type="Proteomes" id="UP000053902">
    <property type="component" value="Unassembled WGS sequence"/>
</dbReference>
<evidence type="ECO:0000256" key="7">
    <source>
        <dbReference type="ARBA" id="ARBA00022801"/>
    </source>
</evidence>
<comment type="function">
    <text evidence="11">Required for coenzyme pyrroloquinoline quinone (PQQ) biosynthesis. It is thought that this protein is a protease that cleaves peptides bond in a small peptide (gene pqqA), providing the glutamate and tyrosine residues which are necessary for the synthesis of PQQ.</text>
</comment>
<keyword evidence="7" id="KW-0378">Hydrolase</keyword>
<dbReference type="InterPro" id="IPR007863">
    <property type="entry name" value="Peptidase_M16_C"/>
</dbReference>
<dbReference type="Gene3D" id="3.30.830.10">
    <property type="entry name" value="Metalloenzyme, LuxS/M16 peptidase-like"/>
    <property type="match status" value="3"/>
</dbReference>
<dbReference type="InterPro" id="IPR011249">
    <property type="entry name" value="Metalloenz_LuxS/M16"/>
</dbReference>
<dbReference type="EMBL" id="CCSF01000001">
    <property type="protein sequence ID" value="CDZ93352.1"/>
    <property type="molecule type" value="Genomic_DNA"/>
</dbReference>
<keyword evidence="9" id="KW-0884">PQQ biosynthesis</keyword>
<dbReference type="eggNOG" id="COG1025">
    <property type="taxonomic scope" value="Bacteria"/>
</dbReference>
<feature type="domain" description="Peptidase M16 N-terminal" evidence="14">
    <location>
        <begin position="28"/>
        <end position="142"/>
    </location>
</feature>
<dbReference type="Pfam" id="PF00675">
    <property type="entry name" value="Peptidase_M16"/>
    <property type="match status" value="1"/>
</dbReference>
<feature type="domain" description="Coenzyme PQQ synthesis protein F C-terminal lobe" evidence="16">
    <location>
        <begin position="478"/>
        <end position="597"/>
    </location>
</feature>
<evidence type="ECO:0000256" key="4">
    <source>
        <dbReference type="ARBA" id="ARBA00015088"/>
    </source>
</evidence>
<dbReference type="InterPro" id="IPR054734">
    <property type="entry name" value="PqqF-like_C_4"/>
</dbReference>
<evidence type="ECO:0000256" key="2">
    <source>
        <dbReference type="ARBA" id="ARBA00004886"/>
    </source>
</evidence>
<dbReference type="PROSITE" id="PS00143">
    <property type="entry name" value="INSULINASE"/>
    <property type="match status" value="1"/>
</dbReference>
<comment type="cofactor">
    <cofactor evidence="1">
        <name>Zn(2+)</name>
        <dbReference type="ChEBI" id="CHEBI:29105"/>
    </cofactor>
</comment>
<dbReference type="GO" id="GO:0018189">
    <property type="term" value="P:pyrroloquinoline quinone biosynthetic process"/>
    <property type="evidence" value="ECO:0007669"/>
    <property type="project" value="UniProtKB-UniPathway"/>
</dbReference>
<evidence type="ECO:0000256" key="6">
    <source>
        <dbReference type="ARBA" id="ARBA00022723"/>
    </source>
</evidence>
<dbReference type="GO" id="GO:0005737">
    <property type="term" value="C:cytoplasm"/>
    <property type="evidence" value="ECO:0007669"/>
    <property type="project" value="UniProtKB-ARBA"/>
</dbReference>
<dbReference type="InterPro" id="IPR011765">
    <property type="entry name" value="Pept_M16_N"/>
</dbReference>
<dbReference type="SUPFAM" id="SSF63411">
    <property type="entry name" value="LuxS/MPP-like metallohydrolase"/>
    <property type="match status" value="3"/>
</dbReference>
<keyword evidence="10" id="KW-0482">Metalloprotease</keyword>
<evidence type="ECO:0000313" key="18">
    <source>
        <dbReference type="EMBL" id="CDZ93352.1"/>
    </source>
</evidence>
<evidence type="ECO:0000259" key="16">
    <source>
        <dbReference type="Pfam" id="PF22455"/>
    </source>
</evidence>
<dbReference type="UniPathway" id="UPA00539"/>
<evidence type="ECO:0000313" key="19">
    <source>
        <dbReference type="Proteomes" id="UP000053902"/>
    </source>
</evidence>
<protein>
    <recommendedName>
        <fullName evidence="4">Coenzyme PQQ synthesis protein F</fullName>
    </recommendedName>
    <alternativeName>
        <fullName evidence="12">Pyrroloquinoline quinone biosynthesis protein F</fullName>
    </alternativeName>
</protein>
<keyword evidence="5" id="KW-0645">Protease</keyword>
<dbReference type="GO" id="GO:0006508">
    <property type="term" value="P:proteolysis"/>
    <property type="evidence" value="ECO:0007669"/>
    <property type="project" value="UniProtKB-KW"/>
</dbReference>
<dbReference type="GO" id="GO:0008270">
    <property type="term" value="F:zinc ion binding"/>
    <property type="evidence" value="ECO:0007669"/>
    <property type="project" value="InterPro"/>
</dbReference>
<organism evidence="18 19">
    <name type="scientific">Pseudomonas saudiphocaensis</name>
    <dbReference type="NCBI Taxonomy" id="1499686"/>
    <lineage>
        <taxon>Bacteria</taxon>
        <taxon>Pseudomonadati</taxon>
        <taxon>Pseudomonadota</taxon>
        <taxon>Gammaproteobacteria</taxon>
        <taxon>Pseudomonadales</taxon>
        <taxon>Pseudomonadaceae</taxon>
        <taxon>Pseudomonas</taxon>
    </lineage>
</organism>
<dbReference type="HOGENOM" id="CLU_021089_0_0_6"/>
<evidence type="ECO:0000256" key="9">
    <source>
        <dbReference type="ARBA" id="ARBA00022905"/>
    </source>
</evidence>
<feature type="domain" description="Peptidase M16 C-terminal" evidence="15">
    <location>
        <begin position="184"/>
        <end position="338"/>
    </location>
</feature>
<evidence type="ECO:0000256" key="5">
    <source>
        <dbReference type="ARBA" id="ARBA00022670"/>
    </source>
</evidence>
<dbReference type="Pfam" id="PF22456">
    <property type="entry name" value="PqqF-like_C_4"/>
    <property type="match status" value="1"/>
</dbReference>
<feature type="domain" description="Coenzyme PQQ synthesis protein F-like C-terminal lobe" evidence="17">
    <location>
        <begin position="688"/>
        <end position="770"/>
    </location>
</feature>
<dbReference type="AlphaFoldDB" id="A0A078LSL9"/>
<dbReference type="InterPro" id="IPR011844">
    <property type="entry name" value="PQQ_synth_PqqF"/>
</dbReference>
<dbReference type="InterPro" id="IPR001431">
    <property type="entry name" value="Pept_M16_Zn_BS"/>
</dbReference>
<dbReference type="STRING" id="1499686.BN1079_00640"/>
<evidence type="ECO:0000259" key="14">
    <source>
        <dbReference type="Pfam" id="PF00675"/>
    </source>
</evidence>
<dbReference type="PANTHER" id="PTHR43690">
    <property type="entry name" value="NARDILYSIN"/>
    <property type="match status" value="1"/>
</dbReference>
<dbReference type="InterPro" id="IPR050626">
    <property type="entry name" value="Peptidase_M16"/>
</dbReference>
<evidence type="ECO:0000259" key="17">
    <source>
        <dbReference type="Pfam" id="PF22456"/>
    </source>
</evidence>
<dbReference type="GO" id="GO:0004222">
    <property type="term" value="F:metalloendopeptidase activity"/>
    <property type="evidence" value="ECO:0007669"/>
    <property type="project" value="InterPro"/>
</dbReference>